<protein>
    <submittedName>
        <fullName evidence="5">Serine protease</fullName>
    </submittedName>
</protein>
<keyword evidence="5" id="KW-0378">Hydrolase</keyword>
<sequence length="270" mass="28438">MYRSLASVLAAVAAAAAVAAPAAAADPAGTARVINGTPATVAEFPFIISQHRVGGARPTEQSCTGTVVARRIVLIAAHCKYAQGDKYLVYGRDDLADATGARIPITEYRQHPKYQANDGWRTGFDVAVIVAGSDIPTPAGMAYPPIAKSGDPLPLGTEGTAVGYGKSDSQDANKNTKLYKTTLPTVDPKNCKQINFQYDDKYMSCSGFGDGSTGLCQGDSGGPYLHDGRVYGVFSWLRTDCASYNAHGRLNGVLGDWANEQVRTIGAGLR</sequence>
<dbReference type="PANTHER" id="PTHR24276">
    <property type="entry name" value="POLYSERASE-RELATED"/>
    <property type="match status" value="1"/>
</dbReference>
<dbReference type="SMART" id="SM00020">
    <property type="entry name" value="Tryp_SPc"/>
    <property type="match status" value="1"/>
</dbReference>
<comment type="similarity">
    <text evidence="1">Belongs to the peptidase S1 family.</text>
</comment>
<feature type="chain" id="PRO_5035257817" evidence="3">
    <location>
        <begin position="25"/>
        <end position="270"/>
    </location>
</feature>
<reference evidence="5" key="1">
    <citation type="journal article" date="2014" name="Int. J. Syst. Evol. Microbiol.">
        <title>Complete genome sequence of Corynebacterium casei LMG S-19264T (=DSM 44701T), isolated from a smear-ripened cheese.</title>
        <authorList>
            <consortium name="US DOE Joint Genome Institute (JGI-PGF)"/>
            <person name="Walter F."/>
            <person name="Albersmeier A."/>
            <person name="Kalinowski J."/>
            <person name="Ruckert C."/>
        </authorList>
    </citation>
    <scope>NUCLEOTIDE SEQUENCE</scope>
    <source>
        <strain evidence="5">JCM 3090</strain>
    </source>
</reference>
<gene>
    <name evidence="5" type="ORF">GCM10010123_40460</name>
</gene>
<dbReference type="PROSITE" id="PS50240">
    <property type="entry name" value="TRYPSIN_DOM"/>
    <property type="match status" value="1"/>
</dbReference>
<dbReference type="InterPro" id="IPR050430">
    <property type="entry name" value="Peptidase_S1"/>
</dbReference>
<dbReference type="GO" id="GO:0006508">
    <property type="term" value="P:proteolysis"/>
    <property type="evidence" value="ECO:0007669"/>
    <property type="project" value="UniProtKB-KW"/>
</dbReference>
<dbReference type="Gene3D" id="2.40.10.10">
    <property type="entry name" value="Trypsin-like serine proteases"/>
    <property type="match status" value="1"/>
</dbReference>
<evidence type="ECO:0000313" key="5">
    <source>
        <dbReference type="EMBL" id="GGK06531.1"/>
    </source>
</evidence>
<evidence type="ECO:0000259" key="4">
    <source>
        <dbReference type="PROSITE" id="PS50240"/>
    </source>
</evidence>
<dbReference type="PANTHER" id="PTHR24276:SF98">
    <property type="entry name" value="FI18310P1-RELATED"/>
    <property type="match status" value="1"/>
</dbReference>
<comment type="caution">
    <text evidence="5">The sequence shown here is derived from an EMBL/GenBank/DDBJ whole genome shotgun (WGS) entry which is preliminary data.</text>
</comment>
<evidence type="ECO:0000256" key="3">
    <source>
        <dbReference type="SAM" id="SignalP"/>
    </source>
</evidence>
<dbReference type="EMBL" id="BMQB01000011">
    <property type="protein sequence ID" value="GGK06531.1"/>
    <property type="molecule type" value="Genomic_DNA"/>
</dbReference>
<evidence type="ECO:0000256" key="2">
    <source>
        <dbReference type="ARBA" id="ARBA00023157"/>
    </source>
</evidence>
<proteinExistence type="inferred from homology"/>
<dbReference type="InterPro" id="IPR001314">
    <property type="entry name" value="Peptidase_S1A"/>
</dbReference>
<dbReference type="InterPro" id="IPR043504">
    <property type="entry name" value="Peptidase_S1_PA_chymotrypsin"/>
</dbReference>
<keyword evidence="3" id="KW-0732">Signal</keyword>
<evidence type="ECO:0000313" key="6">
    <source>
        <dbReference type="Proteomes" id="UP000649739"/>
    </source>
</evidence>
<dbReference type="InterPro" id="IPR009003">
    <property type="entry name" value="Peptidase_S1_PA"/>
</dbReference>
<dbReference type="SUPFAM" id="SSF50494">
    <property type="entry name" value="Trypsin-like serine proteases"/>
    <property type="match status" value="1"/>
</dbReference>
<feature type="signal peptide" evidence="3">
    <location>
        <begin position="1"/>
        <end position="24"/>
    </location>
</feature>
<reference evidence="5" key="2">
    <citation type="submission" date="2020-09" db="EMBL/GenBank/DDBJ databases">
        <authorList>
            <person name="Sun Q."/>
            <person name="Ohkuma M."/>
        </authorList>
    </citation>
    <scope>NUCLEOTIDE SEQUENCE</scope>
    <source>
        <strain evidence="5">JCM 3090</strain>
    </source>
</reference>
<dbReference type="RefSeq" id="WP_229784285.1">
    <property type="nucleotide sequence ID" value="NZ_BMQB01000011.1"/>
</dbReference>
<organism evidence="5 6">
    <name type="scientific">Pilimelia anulata</name>
    <dbReference type="NCBI Taxonomy" id="53371"/>
    <lineage>
        <taxon>Bacteria</taxon>
        <taxon>Bacillati</taxon>
        <taxon>Actinomycetota</taxon>
        <taxon>Actinomycetes</taxon>
        <taxon>Micromonosporales</taxon>
        <taxon>Micromonosporaceae</taxon>
        <taxon>Pilimelia</taxon>
    </lineage>
</organism>
<dbReference type="GO" id="GO:0004252">
    <property type="term" value="F:serine-type endopeptidase activity"/>
    <property type="evidence" value="ECO:0007669"/>
    <property type="project" value="InterPro"/>
</dbReference>
<name>A0A8J3BFB7_9ACTN</name>
<evidence type="ECO:0000256" key="1">
    <source>
        <dbReference type="ARBA" id="ARBA00007664"/>
    </source>
</evidence>
<keyword evidence="6" id="KW-1185">Reference proteome</keyword>
<keyword evidence="5" id="KW-0645">Protease</keyword>
<keyword evidence="2" id="KW-1015">Disulfide bond</keyword>
<dbReference type="PRINTS" id="PR00722">
    <property type="entry name" value="CHYMOTRYPSIN"/>
</dbReference>
<dbReference type="AlphaFoldDB" id="A0A8J3BFB7"/>
<dbReference type="Proteomes" id="UP000649739">
    <property type="component" value="Unassembled WGS sequence"/>
</dbReference>
<feature type="domain" description="Peptidase S1" evidence="4">
    <location>
        <begin position="33"/>
        <end position="263"/>
    </location>
</feature>
<accession>A0A8J3BFB7</accession>
<dbReference type="InterPro" id="IPR001254">
    <property type="entry name" value="Trypsin_dom"/>
</dbReference>
<dbReference type="Pfam" id="PF00089">
    <property type="entry name" value="Trypsin"/>
    <property type="match status" value="1"/>
</dbReference>